<reference evidence="2" key="1">
    <citation type="submission" date="2023-06" db="EMBL/GenBank/DDBJ databases">
        <title>Genome-scale phylogeny and comparative genomics of the fungal order Sordariales.</title>
        <authorList>
            <consortium name="Lawrence Berkeley National Laboratory"/>
            <person name="Hensen N."/>
            <person name="Bonometti L."/>
            <person name="Westerberg I."/>
            <person name="Brannstrom I.O."/>
            <person name="Guillou S."/>
            <person name="Cros-Aarteil S."/>
            <person name="Calhoun S."/>
            <person name="Haridas S."/>
            <person name="Kuo A."/>
            <person name="Mondo S."/>
            <person name="Pangilinan J."/>
            <person name="Riley R."/>
            <person name="Labutti K."/>
            <person name="Andreopoulos B."/>
            <person name="Lipzen A."/>
            <person name="Chen C."/>
            <person name="Yanf M."/>
            <person name="Daum C."/>
            <person name="Ng V."/>
            <person name="Clum A."/>
            <person name="Steindorff A."/>
            <person name="Ohm R."/>
            <person name="Martin F."/>
            <person name="Silar P."/>
            <person name="Natvig D."/>
            <person name="Lalanne C."/>
            <person name="Gautier V."/>
            <person name="Ament-Velasquez S.L."/>
            <person name="Kruys A."/>
            <person name="Hutchinson M.I."/>
            <person name="Powell A.J."/>
            <person name="Barry K."/>
            <person name="Miller A.N."/>
            <person name="Grigoriev I.V."/>
            <person name="Debuchy R."/>
            <person name="Gladieux P."/>
            <person name="Thoren M.H."/>
            <person name="Johannesson H."/>
        </authorList>
    </citation>
    <scope>NUCLEOTIDE SEQUENCE</scope>
    <source>
        <strain evidence="2">CBS 606.72</strain>
    </source>
</reference>
<feature type="compositionally biased region" description="Polar residues" evidence="1">
    <location>
        <begin position="171"/>
        <end position="181"/>
    </location>
</feature>
<keyword evidence="3" id="KW-1185">Reference proteome</keyword>
<evidence type="ECO:0000256" key="1">
    <source>
        <dbReference type="SAM" id="MobiDB-lite"/>
    </source>
</evidence>
<dbReference type="EMBL" id="JAULSU010000006">
    <property type="protein sequence ID" value="KAK0613501.1"/>
    <property type="molecule type" value="Genomic_DNA"/>
</dbReference>
<feature type="region of interest" description="Disordered" evidence="1">
    <location>
        <begin position="69"/>
        <end position="89"/>
    </location>
</feature>
<comment type="caution">
    <text evidence="2">The sequence shown here is derived from an EMBL/GenBank/DDBJ whole genome shotgun (WGS) entry which is preliminary data.</text>
</comment>
<evidence type="ECO:0000313" key="2">
    <source>
        <dbReference type="EMBL" id="KAK0613501.1"/>
    </source>
</evidence>
<dbReference type="Proteomes" id="UP001175000">
    <property type="component" value="Unassembled WGS sequence"/>
</dbReference>
<gene>
    <name evidence="2" type="ORF">B0T14DRAFT_280937</name>
</gene>
<feature type="region of interest" description="Disordered" evidence="1">
    <location>
        <begin position="1"/>
        <end position="39"/>
    </location>
</feature>
<sequence>MSSLHLPLRWTGGDNVRRSGPAIRNAADSGDGIQNDKSHDPHRHIWAERIYWIPSASLQSQPPTRECQAWRTMSPPRSSSPHPAGKFSPRSCSRLAIACDLTSTKSRDEPRWRSPAFWPWPDSCVALGRQSISWLDPSSITNSNSHVSLHQVQLIMSGLVSPKSLARHTSQRAQSRLTDGNPSPRAAWPLGPLQEQIARI</sequence>
<protein>
    <submittedName>
        <fullName evidence="2">Uncharacterized protein</fullName>
    </submittedName>
</protein>
<name>A0AA39WDQ6_9PEZI</name>
<feature type="region of interest" description="Disordered" evidence="1">
    <location>
        <begin position="165"/>
        <end position="191"/>
    </location>
</feature>
<evidence type="ECO:0000313" key="3">
    <source>
        <dbReference type="Proteomes" id="UP001175000"/>
    </source>
</evidence>
<dbReference type="AlphaFoldDB" id="A0AA39WDQ6"/>
<proteinExistence type="predicted"/>
<accession>A0AA39WDQ6</accession>
<organism evidence="2 3">
    <name type="scientific">Immersiella caudata</name>
    <dbReference type="NCBI Taxonomy" id="314043"/>
    <lineage>
        <taxon>Eukaryota</taxon>
        <taxon>Fungi</taxon>
        <taxon>Dikarya</taxon>
        <taxon>Ascomycota</taxon>
        <taxon>Pezizomycotina</taxon>
        <taxon>Sordariomycetes</taxon>
        <taxon>Sordariomycetidae</taxon>
        <taxon>Sordariales</taxon>
        <taxon>Lasiosphaeriaceae</taxon>
        <taxon>Immersiella</taxon>
    </lineage>
</organism>